<dbReference type="Proteomes" id="UP001527090">
    <property type="component" value="Unassembled WGS sequence"/>
</dbReference>
<dbReference type="CDD" id="cd20694">
    <property type="entry name" value="CdiI_Ct-like"/>
    <property type="match status" value="1"/>
</dbReference>
<keyword evidence="2" id="KW-1185">Reference proteome</keyword>
<name>A0ABT4E7G5_PAEAL</name>
<accession>A0ABT4E7G5</accession>
<gene>
    <name evidence="1" type="ORF">M5X04_10015</name>
</gene>
<protein>
    <recommendedName>
        <fullName evidence="3">HEAT repeat domain-containing protein</fullName>
    </recommendedName>
</protein>
<dbReference type="EMBL" id="JAMDLY010000010">
    <property type="protein sequence ID" value="MCY9529667.1"/>
    <property type="molecule type" value="Genomic_DNA"/>
</dbReference>
<sequence>MKRIYKHIEEYTDQEIKDILTRQEVEELMYLALSVGMYHHNWKFAQDICLKLAQHDNPHVRANSILGLAHIARTKKQLDKRLVKPIILKELKNNIEHKGTILDAISDINLFMKWELARRHNYLSST</sequence>
<reference evidence="1 2" key="1">
    <citation type="submission" date="2022-05" db="EMBL/GenBank/DDBJ databases">
        <title>Genome Sequencing of Bee-Associated Microbes.</title>
        <authorList>
            <person name="Dunlap C."/>
        </authorList>
    </citation>
    <scope>NUCLEOTIDE SEQUENCE [LARGE SCALE GENOMIC DNA]</scope>
    <source>
        <strain evidence="1 2">NRRL NRS-750</strain>
    </source>
</reference>
<dbReference type="InterPro" id="IPR049796">
    <property type="entry name" value="CdiI_Ct-like"/>
</dbReference>
<evidence type="ECO:0000313" key="1">
    <source>
        <dbReference type="EMBL" id="MCY9529667.1"/>
    </source>
</evidence>
<comment type="caution">
    <text evidence="1">The sequence shown here is derived from an EMBL/GenBank/DDBJ whole genome shotgun (WGS) entry which is preliminary data.</text>
</comment>
<proteinExistence type="predicted"/>
<organism evidence="1 2">
    <name type="scientific">Paenibacillus alvei</name>
    <name type="common">Bacillus alvei</name>
    <dbReference type="NCBI Taxonomy" id="44250"/>
    <lineage>
        <taxon>Bacteria</taxon>
        <taxon>Bacillati</taxon>
        <taxon>Bacillota</taxon>
        <taxon>Bacilli</taxon>
        <taxon>Bacillales</taxon>
        <taxon>Paenibacillaceae</taxon>
        <taxon>Paenibacillus</taxon>
    </lineage>
</organism>
<evidence type="ECO:0000313" key="2">
    <source>
        <dbReference type="Proteomes" id="UP001527090"/>
    </source>
</evidence>
<evidence type="ECO:0008006" key="3">
    <source>
        <dbReference type="Google" id="ProtNLM"/>
    </source>
</evidence>
<dbReference type="RefSeq" id="WP_028532064.1">
    <property type="nucleotide sequence ID" value="NZ_JAMDLY010000010.1"/>
</dbReference>